<evidence type="ECO:0000259" key="2">
    <source>
        <dbReference type="Pfam" id="PF17800"/>
    </source>
</evidence>
<comment type="caution">
    <text evidence="3">The sequence shown here is derived from an EMBL/GenBank/DDBJ whole genome shotgun (WGS) entry which is preliminary data.</text>
</comment>
<feature type="domain" description="Nucleoplasmin-like" evidence="2">
    <location>
        <begin position="13"/>
        <end position="85"/>
    </location>
</feature>
<reference evidence="3 4" key="1">
    <citation type="journal article" date="2018" name="G3 (Bethesda)">
        <title>Phylogenetic and Phylogenomic Definition of Rhizopus Species.</title>
        <authorList>
            <person name="Gryganskyi A.P."/>
            <person name="Golan J."/>
            <person name="Dolatabadi S."/>
            <person name="Mondo S."/>
            <person name="Robb S."/>
            <person name="Idnurm A."/>
            <person name="Muszewska A."/>
            <person name="Steczkiewicz K."/>
            <person name="Masonjones S."/>
            <person name="Liao H.L."/>
            <person name="Gajdeczka M.T."/>
            <person name="Anike F."/>
            <person name="Vuek A."/>
            <person name="Anishchenko I.M."/>
            <person name="Voigt K."/>
            <person name="de Hoog G.S."/>
            <person name="Smith M.E."/>
            <person name="Heitman J."/>
            <person name="Vilgalys R."/>
            <person name="Stajich J.E."/>
        </authorList>
    </citation>
    <scope>NUCLEOTIDE SEQUENCE [LARGE SCALE GENOMIC DNA]</scope>
    <source>
        <strain evidence="3 4">LSU 92-RS-03</strain>
    </source>
</reference>
<feature type="region of interest" description="Disordered" evidence="1">
    <location>
        <begin position="167"/>
        <end position="424"/>
    </location>
</feature>
<name>A0A367KYB5_RHIST</name>
<accession>A0A367KYB5</accession>
<feature type="compositionally biased region" description="Polar residues" evidence="1">
    <location>
        <begin position="350"/>
        <end position="360"/>
    </location>
</feature>
<dbReference type="Proteomes" id="UP000253551">
    <property type="component" value="Unassembled WGS sequence"/>
</dbReference>
<sequence>MLIRGLWGIQLTPEQDYVIKASIGQFEGSQRTSVYMQFQDHRFLLCSLTPRKIEQQVLNITCLEGESVVFRSKGPNTIHLMGNYISQEGWDDQDESGEFMSIKQTLPAYDINHKRESMTDKVIYRKPKDPWQLYDDDAEHHKHEIEEEDDSDEDSFNPFDIFQNLGLSTNKKKKQSSGPLSHENTLFSPDDDLPSIPEPTKKTAASQSINHAVYQESLKLQKKSEKKQARREKKRQERLESKQQSKPQQEDTKKKKKKTTELSQHKLIETASLSVNNEPTMVDNEKEKTQEDQSSLNGKVTNTASMTKKLIQNSDTTIEDNSKPKAMHTQSKPMNILPKVETKAMDPQSKDTASSTNATVSRYPRRRATAESADKLRMIAKADATVAASVRREMKKKRASSNHHSQQPATKKVKNEEASQSEQL</sequence>
<evidence type="ECO:0000256" key="1">
    <source>
        <dbReference type="SAM" id="MobiDB-lite"/>
    </source>
</evidence>
<dbReference type="AlphaFoldDB" id="A0A367KYB5"/>
<dbReference type="OrthoDB" id="1902587at2759"/>
<feature type="compositionally biased region" description="Polar residues" evidence="1">
    <location>
        <begin position="176"/>
        <end position="187"/>
    </location>
</feature>
<evidence type="ECO:0000313" key="4">
    <source>
        <dbReference type="Proteomes" id="UP000253551"/>
    </source>
</evidence>
<feature type="compositionally biased region" description="Polar residues" evidence="1">
    <location>
        <begin position="292"/>
        <end position="316"/>
    </location>
</feature>
<organism evidence="3 4">
    <name type="scientific">Rhizopus stolonifer</name>
    <name type="common">Rhizopus nigricans</name>
    <dbReference type="NCBI Taxonomy" id="4846"/>
    <lineage>
        <taxon>Eukaryota</taxon>
        <taxon>Fungi</taxon>
        <taxon>Fungi incertae sedis</taxon>
        <taxon>Mucoromycota</taxon>
        <taxon>Mucoromycotina</taxon>
        <taxon>Mucoromycetes</taxon>
        <taxon>Mucorales</taxon>
        <taxon>Mucorineae</taxon>
        <taxon>Rhizopodaceae</taxon>
        <taxon>Rhizopus</taxon>
    </lineage>
</organism>
<feature type="compositionally biased region" description="Basic and acidic residues" evidence="1">
    <location>
        <begin position="368"/>
        <end position="377"/>
    </location>
</feature>
<evidence type="ECO:0000313" key="3">
    <source>
        <dbReference type="EMBL" id="RCI07127.1"/>
    </source>
</evidence>
<keyword evidence="4" id="KW-1185">Reference proteome</keyword>
<proteinExistence type="predicted"/>
<protein>
    <recommendedName>
        <fullName evidence="2">Nucleoplasmin-like domain-containing protein</fullName>
    </recommendedName>
</protein>
<feature type="compositionally biased region" description="Basic and acidic residues" evidence="1">
    <location>
        <begin position="234"/>
        <end position="268"/>
    </location>
</feature>
<dbReference type="Pfam" id="PF17800">
    <property type="entry name" value="NPL"/>
    <property type="match status" value="1"/>
</dbReference>
<gene>
    <name evidence="3" type="ORF">CU098_013773</name>
</gene>
<dbReference type="STRING" id="4846.A0A367KYB5"/>
<dbReference type="InterPro" id="IPR041232">
    <property type="entry name" value="NPL"/>
</dbReference>
<dbReference type="Gene3D" id="2.60.120.340">
    <property type="entry name" value="Nucleoplasmin core domain"/>
    <property type="match status" value="1"/>
</dbReference>
<dbReference type="EMBL" id="PJQM01000030">
    <property type="protein sequence ID" value="RCI07127.1"/>
    <property type="molecule type" value="Genomic_DNA"/>
</dbReference>